<evidence type="ECO:0000313" key="2">
    <source>
        <dbReference type="EMBL" id="SDD44375.1"/>
    </source>
</evidence>
<accession>A0A1G6UUY6</accession>
<gene>
    <name evidence="2" type="ORF">SAMN04487996_10150</name>
</gene>
<organism evidence="2 3">
    <name type="scientific">Dyadobacter soli</name>
    <dbReference type="NCBI Taxonomy" id="659014"/>
    <lineage>
        <taxon>Bacteria</taxon>
        <taxon>Pseudomonadati</taxon>
        <taxon>Bacteroidota</taxon>
        <taxon>Cytophagia</taxon>
        <taxon>Cytophagales</taxon>
        <taxon>Spirosomataceae</taxon>
        <taxon>Dyadobacter</taxon>
    </lineage>
</organism>
<keyword evidence="3" id="KW-1185">Reference proteome</keyword>
<feature type="signal peptide" evidence="1">
    <location>
        <begin position="1"/>
        <end position="20"/>
    </location>
</feature>
<evidence type="ECO:0000313" key="3">
    <source>
        <dbReference type="Proteomes" id="UP000198748"/>
    </source>
</evidence>
<evidence type="ECO:0000256" key="1">
    <source>
        <dbReference type="SAM" id="SignalP"/>
    </source>
</evidence>
<dbReference type="InterPro" id="IPR026444">
    <property type="entry name" value="Secre_tail"/>
</dbReference>
<proteinExistence type="predicted"/>
<sequence length="1453" mass="151507">MRRLLLAFSMILLVVASASAQTTWNGSADTNWNNPANWSNGVPDSDDVVTITPSVRSAMIYSGTNALARAVLVQLEATLTIMPGGKLTTSGSHEYVGQSAFTSAFMNVGIVDNEGEISIGSAGSAGTYGVYNIGNFNNNAGGKLLIDNTTEVGFYNVRGGLFNEGEVLVGTVGSVGTNGIWNDAQIIVYSGARITVDRSLVRGIRNNFDQSLGIFGWIKNDGEITIGAAADVGTRAFENFGAFQNNGTVKVDRATAVGFYNEYTASFVNYGVTTAGANVPATNSLFNGAYVDNKACGEIHLYGAVNNASNISNAGFFEVTASAAHVQNYDFENNGILSFPLGNPLENVENNQVIITPDTVSECESLSPAFEISGSDSGISGVFTDLAGTLSAGVYDAANNTFTPAEELTAGEHTFYVSIAQGTSCTRIVPWKLTLTPCCVVPVLTAPTIVQATCVTPSGTITINATGPGELEYSVDNGESWSDNAVFASLPAGEYNLKARVKGSLETCEAVYPGNPVVLNPSFTATTIDTWTGCASTDWNVAANWQDGTVPTADDAVTIPSVAKAPVIPNGATAAVKSLHIQSDAWLVIGTEATLTVNANAAYTAPFAFTAGIHNEGKVDNGGTIVVGVTSAGDFGIMNQGTFNHTGTDIRIDNSTNTAIFNAGGTFTNAAQLSLGSNAPIGLHGIWNDATFNNNTGGVIVLSNSSLRALVNNADEFKSIHATFNNAATIAIGVAASAGTVGIRNLGSFNNNAGGNIIIDQTTDIGLYNAAGTFTNTAYITIGANSGTGTHGLVNEGIFGHEGSASLWIGRATGSSLYHAAGTFNNGAEIIIGAGFSGGTTGIESRAAFNNLAGGDIKINRTSEVGLYHIAGTFTNDGDITVGNTEAVGLYGMRNTGEFKNNAGAEIRIDRSTTAGLLQANADAPAPNAIFTNAGNLTIGANAAVGADGLENQAGFTNTGTGHIRIDRATNIALKTPFGTFINEAEITIGGVASVGTYGLVNRSAFGNLGNGHIRIDRSTDTGLYHSGGTFTNDAKITLGANQSPGVNGIFNEAAFNNEDDGDIRIDGSTSSALRNFQNTFTNAGKITTGSVSYTGDFGIRNEATFLNNADGNISLEWSHDGVRSKGVFENAGTVQIGPPGKVTIMLTRDGGSFNNNSGGIFKGTGNINPLSLTSNGGTLSPGYSPGKLTFSTSHNFTSSTLDMELNGVGTAGTDFDQIAVNGTATLGGTLAVKVNYTPAIGDQFTILTATSISGMFSSLTGLALGWKIIYEPNEVKLRYEDPMPVTLVSFTARAENAIVRLTWRTTAEADNAGFYIERSTDAFNWHDIGFVDGNATTSVVKDYKFRDEKPVPGLSYYRLRQTDFDGTTEHSRVVPVRFADPEHSVTIWADAVRQVHIKSSEPIEKATVYDLSGKIVIISKASTLNLSRQPAGIVLVHVTTAGGTVVRKVLLY</sequence>
<protein>
    <submittedName>
        <fullName evidence="2">Por secretion system C-terminal sorting domain-containing protein</fullName>
    </submittedName>
</protein>
<reference evidence="3" key="1">
    <citation type="submission" date="2016-10" db="EMBL/GenBank/DDBJ databases">
        <authorList>
            <person name="Varghese N."/>
            <person name="Submissions S."/>
        </authorList>
    </citation>
    <scope>NUCLEOTIDE SEQUENCE [LARGE SCALE GENOMIC DNA]</scope>
    <source>
        <strain evidence="3">DSM 25329</strain>
    </source>
</reference>
<dbReference type="NCBIfam" id="TIGR04183">
    <property type="entry name" value="Por_Secre_tail"/>
    <property type="match status" value="1"/>
</dbReference>
<dbReference type="EMBL" id="FNAN01000001">
    <property type="protein sequence ID" value="SDD44375.1"/>
    <property type="molecule type" value="Genomic_DNA"/>
</dbReference>
<name>A0A1G6UUY6_9BACT</name>
<dbReference type="STRING" id="659014.SAMN04487996_10150"/>
<keyword evidence="1" id="KW-0732">Signal</keyword>
<dbReference type="Gene3D" id="2.60.40.10">
    <property type="entry name" value="Immunoglobulins"/>
    <property type="match status" value="1"/>
</dbReference>
<dbReference type="InterPro" id="IPR013783">
    <property type="entry name" value="Ig-like_fold"/>
</dbReference>
<feature type="chain" id="PRO_5011763795" evidence="1">
    <location>
        <begin position="21"/>
        <end position="1453"/>
    </location>
</feature>
<dbReference type="Proteomes" id="UP000198748">
    <property type="component" value="Unassembled WGS sequence"/>
</dbReference>